<proteinExistence type="predicted"/>
<evidence type="ECO:0000256" key="2">
    <source>
        <dbReference type="SAM" id="MobiDB-lite"/>
    </source>
</evidence>
<feature type="region of interest" description="Disordered" evidence="2">
    <location>
        <begin position="1"/>
        <end position="29"/>
    </location>
</feature>
<reference evidence="3 4" key="1">
    <citation type="submission" date="2019-09" db="EMBL/GenBank/DDBJ databases">
        <title>Genomes of Cryomorphaceae.</title>
        <authorList>
            <person name="Bowman J.P."/>
        </authorList>
    </citation>
    <scope>NUCLEOTIDE SEQUENCE [LARGE SCALE GENOMIC DNA]</scope>
    <source>
        <strain evidence="3 4">KCTC 52047</strain>
    </source>
</reference>
<dbReference type="OrthoDB" id="662061at2"/>
<dbReference type="Proteomes" id="UP000435357">
    <property type="component" value="Unassembled WGS sequence"/>
</dbReference>
<evidence type="ECO:0000313" key="4">
    <source>
        <dbReference type="Proteomes" id="UP000435357"/>
    </source>
</evidence>
<gene>
    <name evidence="3" type="ORF">F3059_05395</name>
</gene>
<accession>A0A6N6M9A1</accession>
<evidence type="ECO:0000256" key="1">
    <source>
        <dbReference type="SAM" id="Coils"/>
    </source>
</evidence>
<organism evidence="3 4">
    <name type="scientific">Salibacter halophilus</name>
    <dbReference type="NCBI Taxonomy" id="1803916"/>
    <lineage>
        <taxon>Bacteria</taxon>
        <taxon>Pseudomonadati</taxon>
        <taxon>Bacteroidota</taxon>
        <taxon>Flavobacteriia</taxon>
        <taxon>Flavobacteriales</taxon>
        <taxon>Salibacteraceae</taxon>
        <taxon>Salibacter</taxon>
    </lineage>
</organism>
<dbReference type="EMBL" id="WACR01000004">
    <property type="protein sequence ID" value="KAB1064792.1"/>
    <property type="molecule type" value="Genomic_DNA"/>
</dbReference>
<evidence type="ECO:0000313" key="3">
    <source>
        <dbReference type="EMBL" id="KAB1064792.1"/>
    </source>
</evidence>
<dbReference type="RefSeq" id="WP_151167111.1">
    <property type="nucleotide sequence ID" value="NZ_WACR01000004.1"/>
</dbReference>
<protein>
    <submittedName>
        <fullName evidence="3">DUF2452 domain-containing protein</fullName>
    </submittedName>
</protein>
<feature type="coiled-coil region" evidence="1">
    <location>
        <begin position="58"/>
        <end position="85"/>
    </location>
</feature>
<keyword evidence="1" id="KW-0175">Coiled coil</keyword>
<keyword evidence="4" id="KW-1185">Reference proteome</keyword>
<dbReference type="Pfam" id="PF10504">
    <property type="entry name" value="DUF2452"/>
    <property type="match status" value="1"/>
</dbReference>
<name>A0A6N6M9A1_9FLAO</name>
<comment type="caution">
    <text evidence="3">The sequence shown here is derived from an EMBL/GenBank/DDBJ whole genome shotgun (WGS) entry which is preliminary data.</text>
</comment>
<dbReference type="InterPro" id="IPR019534">
    <property type="entry name" value="DUF2452"/>
</dbReference>
<dbReference type="AlphaFoldDB" id="A0A6N6M9A1"/>
<feature type="compositionally biased region" description="Basic and acidic residues" evidence="2">
    <location>
        <begin position="1"/>
        <end position="24"/>
    </location>
</feature>
<sequence length="158" mass="17863">MTKKKDDKELGKESKTPIDPDKVAENPGLLPYASNVGAVSIRPEDKGKIVGRAMSSMADQTNRQMDQIKGQIQTLAGQAKQLQNRVEISQQIYDADINFEPVPGKVYFLYQKKDETMLLSMIAPNEWGRKKPFESFVASVQLLSDHTWEVIEYSDDQK</sequence>